<comment type="caution">
    <text evidence="1">The sequence shown here is derived from an EMBL/GenBank/DDBJ whole genome shotgun (WGS) entry which is preliminary data.</text>
</comment>
<reference evidence="1" key="2">
    <citation type="submission" date="2022-01" db="EMBL/GenBank/DDBJ databases">
        <authorList>
            <person name="Yamashiro T."/>
            <person name="Shiraishi A."/>
            <person name="Satake H."/>
            <person name="Nakayama K."/>
        </authorList>
    </citation>
    <scope>NUCLEOTIDE SEQUENCE</scope>
</reference>
<dbReference type="Proteomes" id="UP001151760">
    <property type="component" value="Unassembled WGS sequence"/>
</dbReference>
<proteinExistence type="predicted"/>
<protein>
    <recommendedName>
        <fullName evidence="3">Reverse transcriptase Ty1/copia-type domain-containing protein</fullName>
    </recommendedName>
</protein>
<evidence type="ECO:0000313" key="2">
    <source>
        <dbReference type="Proteomes" id="UP001151760"/>
    </source>
</evidence>
<organism evidence="1 2">
    <name type="scientific">Tanacetum coccineum</name>
    <dbReference type="NCBI Taxonomy" id="301880"/>
    <lineage>
        <taxon>Eukaryota</taxon>
        <taxon>Viridiplantae</taxon>
        <taxon>Streptophyta</taxon>
        <taxon>Embryophyta</taxon>
        <taxon>Tracheophyta</taxon>
        <taxon>Spermatophyta</taxon>
        <taxon>Magnoliopsida</taxon>
        <taxon>eudicotyledons</taxon>
        <taxon>Gunneridae</taxon>
        <taxon>Pentapetalae</taxon>
        <taxon>asterids</taxon>
        <taxon>campanulids</taxon>
        <taxon>Asterales</taxon>
        <taxon>Asteraceae</taxon>
        <taxon>Asteroideae</taxon>
        <taxon>Anthemideae</taxon>
        <taxon>Anthemidinae</taxon>
        <taxon>Tanacetum</taxon>
    </lineage>
</organism>
<evidence type="ECO:0000313" key="1">
    <source>
        <dbReference type="EMBL" id="GJS81544.1"/>
    </source>
</evidence>
<reference evidence="1" key="1">
    <citation type="journal article" date="2022" name="Int. J. Mol. Sci.">
        <title>Draft Genome of Tanacetum Coccineum: Genomic Comparison of Closely Related Tanacetum-Family Plants.</title>
        <authorList>
            <person name="Yamashiro T."/>
            <person name="Shiraishi A."/>
            <person name="Nakayama K."/>
            <person name="Satake H."/>
        </authorList>
    </citation>
    <scope>NUCLEOTIDE SEQUENCE</scope>
</reference>
<name>A0ABQ4YUM2_9ASTR</name>
<dbReference type="CDD" id="cd09272">
    <property type="entry name" value="RNase_HI_RT_Ty1"/>
    <property type="match status" value="1"/>
</dbReference>
<evidence type="ECO:0008006" key="3">
    <source>
        <dbReference type="Google" id="ProtNLM"/>
    </source>
</evidence>
<dbReference type="PANTHER" id="PTHR11439:SF509">
    <property type="entry name" value="RNA-DIRECTED DNA POLYMERASE"/>
    <property type="match status" value="1"/>
</dbReference>
<sequence>MAERPDLDEDRGEKLIDPTCYRGMVSSLMYLSASRPDIVFTVCMCAWYQAKPTDKHLHAIKRIFQYLQGTIHMGLWYPKDSGFILTAFTDADYAGCHDTRRSTSCFAQFLGDRLVSWSLKKKKCTAISTTEAKYIALSGC</sequence>
<dbReference type="PANTHER" id="PTHR11439">
    <property type="entry name" value="GAG-POL-RELATED RETROTRANSPOSON"/>
    <property type="match status" value="1"/>
</dbReference>
<gene>
    <name evidence="1" type="ORF">Tco_0748085</name>
</gene>
<dbReference type="EMBL" id="BQNB010010755">
    <property type="protein sequence ID" value="GJS81544.1"/>
    <property type="molecule type" value="Genomic_DNA"/>
</dbReference>
<keyword evidence="2" id="KW-1185">Reference proteome</keyword>
<accession>A0ABQ4YUM2</accession>